<dbReference type="Proteomes" id="UP000587655">
    <property type="component" value="Unassembled WGS sequence"/>
</dbReference>
<proteinExistence type="predicted"/>
<accession>A0A7K7UN51</accession>
<feature type="non-terminal residue" evidence="3">
    <location>
        <position position="1"/>
    </location>
</feature>
<dbReference type="InterPro" id="IPR018154">
    <property type="entry name" value="TLV/ENV_coat_polyprotein"/>
</dbReference>
<dbReference type="Gene3D" id="1.10.287.210">
    <property type="match status" value="1"/>
</dbReference>
<evidence type="ECO:0000256" key="1">
    <source>
        <dbReference type="ARBA" id="ARBA00023157"/>
    </source>
</evidence>
<evidence type="ECO:0000313" key="3">
    <source>
        <dbReference type="EMBL" id="NXA30593.1"/>
    </source>
</evidence>
<feature type="transmembrane region" description="Helical" evidence="2">
    <location>
        <begin position="71"/>
        <end position="93"/>
    </location>
</feature>
<keyword evidence="4" id="KW-1185">Reference proteome</keyword>
<dbReference type="AlphaFoldDB" id="A0A7K7UN51"/>
<dbReference type="PANTHER" id="PTHR10424">
    <property type="entry name" value="VIRAL ENVELOPE PROTEIN"/>
    <property type="match status" value="1"/>
</dbReference>
<evidence type="ECO:0000313" key="4">
    <source>
        <dbReference type="Proteomes" id="UP000587655"/>
    </source>
</evidence>
<comment type="caution">
    <text evidence="3">The sequence shown here is derived from an EMBL/GenBank/DDBJ whole genome shotgun (WGS) entry which is preliminary data.</text>
</comment>
<dbReference type="Pfam" id="PF00429">
    <property type="entry name" value="TLV_coat"/>
    <property type="match status" value="1"/>
</dbReference>
<dbReference type="EMBL" id="VZSZ01012462">
    <property type="protein sequence ID" value="NXA30593.1"/>
    <property type="molecule type" value="Genomic_DNA"/>
</dbReference>
<keyword evidence="1" id="KW-1015">Disulfide bond</keyword>
<protein>
    <submittedName>
        <fullName evidence="3">ERVV2 protein</fullName>
    </submittedName>
</protein>
<evidence type="ECO:0000256" key="2">
    <source>
        <dbReference type="SAM" id="Phobius"/>
    </source>
</evidence>
<keyword evidence="2" id="KW-0472">Membrane</keyword>
<keyword evidence="2" id="KW-1133">Transmembrane helix</keyword>
<dbReference type="SUPFAM" id="SSF58069">
    <property type="entry name" value="Virus ectodomain"/>
    <property type="match status" value="1"/>
</dbReference>
<feature type="non-terminal residue" evidence="3">
    <location>
        <position position="117"/>
    </location>
</feature>
<dbReference type="PANTHER" id="PTHR10424:SF73">
    <property type="entry name" value="ENDOGENOUS RETROVIRUS GROUP FC1 ENV POLYPROTEIN-RELATED"/>
    <property type="match status" value="1"/>
</dbReference>
<sequence>TAKDGGVCTIINSSCCAYVNKEKEVETDISQIWEKAKILHEVTQDNTSWGFGDLIEKLTSWLLNLAWLKQLLMIIITLLTLFFIICLMVKCAFKCCFNAENSYSKWKRNRLRQKLES</sequence>
<organism evidence="3 4">
    <name type="scientific">Ibidorhyncha struthersii</name>
    <dbReference type="NCBI Taxonomy" id="425643"/>
    <lineage>
        <taxon>Eukaryota</taxon>
        <taxon>Metazoa</taxon>
        <taxon>Chordata</taxon>
        <taxon>Craniata</taxon>
        <taxon>Vertebrata</taxon>
        <taxon>Euteleostomi</taxon>
        <taxon>Archelosauria</taxon>
        <taxon>Archosauria</taxon>
        <taxon>Dinosauria</taxon>
        <taxon>Saurischia</taxon>
        <taxon>Theropoda</taxon>
        <taxon>Coelurosauria</taxon>
        <taxon>Aves</taxon>
        <taxon>Neognathae</taxon>
        <taxon>Neoaves</taxon>
        <taxon>Charadriiformes</taxon>
        <taxon>Charadriidae</taxon>
        <taxon>Ibidorhyncha</taxon>
    </lineage>
</organism>
<name>A0A7K7UN51_9CHAR</name>
<gene>
    <name evidence="3" type="primary">Ervv2</name>
    <name evidence="3" type="ORF">IBISTR_R15617</name>
</gene>
<keyword evidence="2" id="KW-0812">Transmembrane</keyword>
<reference evidence="3 4" key="1">
    <citation type="submission" date="2019-09" db="EMBL/GenBank/DDBJ databases">
        <title>Bird 10,000 Genomes (B10K) Project - Family phase.</title>
        <authorList>
            <person name="Zhang G."/>
        </authorList>
    </citation>
    <scope>NUCLEOTIDE SEQUENCE [LARGE SCALE GENOMIC DNA]</scope>
    <source>
        <strain evidence="3">B10K-DU-030-25</strain>
    </source>
</reference>